<evidence type="ECO:0000259" key="6">
    <source>
        <dbReference type="Pfam" id="PF01509"/>
    </source>
</evidence>
<evidence type="ECO:0000313" key="8">
    <source>
        <dbReference type="Proteomes" id="UP000594001"/>
    </source>
</evidence>
<feature type="active site" description="Nucleophile" evidence="5">
    <location>
        <position position="40"/>
    </location>
</feature>
<proteinExistence type="inferred from homology"/>
<organism evidence="7 8">
    <name type="scientific">Candidatus Bodocaedibacter vickermanii</name>
    <dbReference type="NCBI Taxonomy" id="2741701"/>
    <lineage>
        <taxon>Bacteria</taxon>
        <taxon>Pseudomonadati</taxon>
        <taxon>Pseudomonadota</taxon>
        <taxon>Alphaproteobacteria</taxon>
        <taxon>Holosporales</taxon>
        <taxon>Candidatus Paracaedibacteraceae</taxon>
        <taxon>Candidatus Bodocaedibacter</taxon>
    </lineage>
</organism>
<dbReference type="GO" id="GO:0160148">
    <property type="term" value="F:tRNA pseudouridine(55) synthase activity"/>
    <property type="evidence" value="ECO:0007669"/>
    <property type="project" value="UniProtKB-EC"/>
</dbReference>
<dbReference type="InterPro" id="IPR014780">
    <property type="entry name" value="tRNA_psdUridine_synth_TruB"/>
</dbReference>
<dbReference type="InterPro" id="IPR002501">
    <property type="entry name" value="PsdUridine_synth_N"/>
</dbReference>
<keyword evidence="3 5" id="KW-0819">tRNA processing</keyword>
<dbReference type="EC" id="5.4.99.25" evidence="5"/>
<dbReference type="GO" id="GO:0031119">
    <property type="term" value="P:tRNA pseudouridine synthesis"/>
    <property type="evidence" value="ECO:0007669"/>
    <property type="project" value="UniProtKB-UniRule"/>
</dbReference>
<evidence type="ECO:0000256" key="4">
    <source>
        <dbReference type="ARBA" id="ARBA00023235"/>
    </source>
</evidence>
<evidence type="ECO:0000256" key="3">
    <source>
        <dbReference type="ARBA" id="ARBA00022694"/>
    </source>
</evidence>
<accession>A0A7L9RTM5</accession>
<gene>
    <name evidence="5 7" type="primary">truB</name>
    <name evidence="7" type="ORF">CPBP_00683</name>
</gene>
<sequence length="294" mass="32461">MINGWLNINKPEGVTSAHVLNRLKRAFPRKTKIGHAGTLDKFACGVLPVAIGYATKTIPMIMDAHKTYTFTVLWGVQTDTDDRDGEVIATSDVIPAIESILSALQKFVGVIQQMPPIFSALKIDGKRASDRARKGEDVELESRQIEIFELKVVEHHQHETTFQVMCSKGTYVRALARDLAVTLGTVGHVTYLRRDQVGTFLVGEAILLEKDFKMDHNLATKIVSAIIPIRTVLDDIPAVSCTESAITHISRGQSIPTSLQDQDMVFAVDKTDIIATGFVKDLVFYPKNVFINGV</sequence>
<dbReference type="Pfam" id="PF01509">
    <property type="entry name" value="TruB_N"/>
    <property type="match status" value="1"/>
</dbReference>
<dbReference type="CDD" id="cd02573">
    <property type="entry name" value="PseudoU_synth_EcTruB"/>
    <property type="match status" value="1"/>
</dbReference>
<comment type="catalytic activity">
    <reaction evidence="1 5">
        <text>uridine(55) in tRNA = pseudouridine(55) in tRNA</text>
        <dbReference type="Rhea" id="RHEA:42532"/>
        <dbReference type="Rhea" id="RHEA-COMP:10101"/>
        <dbReference type="Rhea" id="RHEA-COMP:10102"/>
        <dbReference type="ChEBI" id="CHEBI:65314"/>
        <dbReference type="ChEBI" id="CHEBI:65315"/>
        <dbReference type="EC" id="5.4.99.25"/>
    </reaction>
</comment>
<dbReference type="RefSeq" id="WP_350331469.1">
    <property type="nucleotide sequence ID" value="NZ_CP054719.1"/>
</dbReference>
<dbReference type="InterPro" id="IPR020103">
    <property type="entry name" value="PsdUridine_synth_cat_dom_sf"/>
</dbReference>
<dbReference type="EMBL" id="CP054719">
    <property type="protein sequence ID" value="QOL19912.1"/>
    <property type="molecule type" value="Genomic_DNA"/>
</dbReference>
<dbReference type="GO" id="GO:1990481">
    <property type="term" value="P:mRNA pseudouridine synthesis"/>
    <property type="evidence" value="ECO:0007669"/>
    <property type="project" value="TreeGrafter"/>
</dbReference>
<reference evidence="7 8" key="1">
    <citation type="submission" date="2020-06" db="EMBL/GenBank/DDBJ databases">
        <title>The endosymbiont of the kinetoplastid Bodo saltans is a Paracaedibacter-like alpha-proteobacterium possessing a putative toxin-antitoxin system.</title>
        <authorList>
            <person name="Midha S."/>
            <person name="Rigden D.J."/>
            <person name="Siozios S."/>
            <person name="Hurst G.D.D."/>
            <person name="Jackson A.P."/>
        </authorList>
    </citation>
    <scope>NUCLEOTIDE SEQUENCE [LARGE SCALE GENOMIC DNA]</scope>
    <source>
        <strain evidence="7">Lake Konstanz</strain>
    </source>
</reference>
<feature type="domain" description="Pseudouridine synthase II N-terminal" evidence="6">
    <location>
        <begin position="29"/>
        <end position="172"/>
    </location>
</feature>
<dbReference type="PANTHER" id="PTHR13767">
    <property type="entry name" value="TRNA-PSEUDOURIDINE SYNTHASE"/>
    <property type="match status" value="1"/>
</dbReference>
<dbReference type="PANTHER" id="PTHR13767:SF2">
    <property type="entry name" value="PSEUDOURIDYLATE SYNTHASE TRUB1"/>
    <property type="match status" value="1"/>
</dbReference>
<dbReference type="NCBIfam" id="TIGR00431">
    <property type="entry name" value="TruB"/>
    <property type="match status" value="1"/>
</dbReference>
<dbReference type="GO" id="GO:0003723">
    <property type="term" value="F:RNA binding"/>
    <property type="evidence" value="ECO:0007669"/>
    <property type="project" value="InterPro"/>
</dbReference>
<dbReference type="AlphaFoldDB" id="A0A7L9RTM5"/>
<dbReference type="HAMAP" id="MF_01080">
    <property type="entry name" value="TruB_bact"/>
    <property type="match status" value="1"/>
</dbReference>
<evidence type="ECO:0000256" key="2">
    <source>
        <dbReference type="ARBA" id="ARBA00005642"/>
    </source>
</evidence>
<evidence type="ECO:0000313" key="7">
    <source>
        <dbReference type="EMBL" id="QOL19912.1"/>
    </source>
</evidence>
<keyword evidence="8" id="KW-1185">Reference proteome</keyword>
<evidence type="ECO:0000256" key="5">
    <source>
        <dbReference type="HAMAP-Rule" id="MF_01080"/>
    </source>
</evidence>
<dbReference type="SUPFAM" id="SSF55120">
    <property type="entry name" value="Pseudouridine synthase"/>
    <property type="match status" value="1"/>
</dbReference>
<keyword evidence="4 5" id="KW-0413">Isomerase</keyword>
<dbReference type="KEGG" id="pbal:CPBP_00683"/>
<dbReference type="Proteomes" id="UP000594001">
    <property type="component" value="Chromosome"/>
</dbReference>
<comment type="similarity">
    <text evidence="2 5">Belongs to the pseudouridine synthase TruB family. Type 1 subfamily.</text>
</comment>
<name>A0A7L9RTM5_9PROT</name>
<evidence type="ECO:0000256" key="1">
    <source>
        <dbReference type="ARBA" id="ARBA00000385"/>
    </source>
</evidence>
<comment type="function">
    <text evidence="5">Responsible for synthesis of pseudouridine from uracil-55 in the psi GC loop of transfer RNAs.</text>
</comment>
<dbReference type="Gene3D" id="3.30.2350.10">
    <property type="entry name" value="Pseudouridine synthase"/>
    <property type="match status" value="1"/>
</dbReference>
<protein>
    <recommendedName>
        <fullName evidence="5">tRNA pseudouridine synthase B</fullName>
        <ecNumber evidence="5">5.4.99.25</ecNumber>
    </recommendedName>
    <alternativeName>
        <fullName evidence="5">tRNA pseudouridine(55) synthase</fullName>
        <shortName evidence="5">Psi55 synthase</shortName>
    </alternativeName>
    <alternativeName>
        <fullName evidence="5">tRNA pseudouridylate synthase</fullName>
    </alternativeName>
    <alternativeName>
        <fullName evidence="5">tRNA-uridine isomerase</fullName>
    </alternativeName>
</protein>